<protein>
    <submittedName>
        <fullName evidence="1">Uncharacterized protein</fullName>
    </submittedName>
</protein>
<dbReference type="EnsemblBacteria" id="ACA42371">
    <property type="protein sequence ID" value="ACA42371"/>
    <property type="gene ID" value="Bsph_p141"/>
</dbReference>
<proteinExistence type="predicted"/>
<evidence type="ECO:0000313" key="1">
    <source>
        <dbReference type="EMBL" id="ACA42371.1"/>
    </source>
</evidence>
<keyword evidence="1" id="KW-0614">Plasmid</keyword>
<dbReference type="EMBL" id="CP000818">
    <property type="protein sequence ID" value="ACA42371.1"/>
    <property type="molecule type" value="Genomic_DNA"/>
</dbReference>
<organism evidence="1 2">
    <name type="scientific">Lysinibacillus sphaericus (strain C3-41)</name>
    <dbReference type="NCBI Taxonomy" id="444177"/>
    <lineage>
        <taxon>Bacteria</taxon>
        <taxon>Bacillati</taxon>
        <taxon>Bacillota</taxon>
        <taxon>Bacilli</taxon>
        <taxon>Bacillales</taxon>
        <taxon>Bacillaceae</taxon>
        <taxon>Lysinibacillus</taxon>
    </lineage>
</organism>
<accession>B1I0L2</accession>
<dbReference type="Proteomes" id="UP000002164">
    <property type="component" value="Plasmid pBsph"/>
</dbReference>
<dbReference type="KEGG" id="lsp:Bsph_p141"/>
<dbReference type="HOGENOM" id="CLU_3154536_0_0_9"/>
<gene>
    <name evidence="1" type="ordered locus">Bsph_p141</name>
</gene>
<evidence type="ECO:0000313" key="2">
    <source>
        <dbReference type="Proteomes" id="UP000002164"/>
    </source>
</evidence>
<dbReference type="AlphaFoldDB" id="B1I0L2"/>
<geneLocation type="plasmid" evidence="1 2">
    <name>pBsph</name>
</geneLocation>
<sequence>MVIIIETERWLIIMINEKKKRVLEEIRKENEKYSFPKKKKDNIGKNKK</sequence>
<name>B1I0L2_LYSSC</name>
<reference evidence="1 2" key="1">
    <citation type="journal article" date="2008" name="J. Bacteriol.">
        <title>Complete genome sequence of the mosquitocidal bacterium Bacillus sphaericus C3-41 and comparison with those of closely related Bacillus species.</title>
        <authorList>
            <person name="Hu X."/>
            <person name="Fan W."/>
            <person name="Han B."/>
            <person name="Liu H."/>
            <person name="Zheng D."/>
            <person name="Li Q."/>
            <person name="Dong W."/>
            <person name="Yan J."/>
            <person name="Gao M."/>
            <person name="Berry C."/>
            <person name="Yuan Z."/>
        </authorList>
    </citation>
    <scope>NUCLEOTIDE SEQUENCE [LARGE SCALE GENOMIC DNA]</scope>
    <source>
        <strain evidence="1 2">C3-41</strain>
        <plasmid evidence="1 2">pBsph</plasmid>
    </source>
</reference>